<reference evidence="3 4" key="1">
    <citation type="submission" date="2020-02" db="EMBL/GenBank/DDBJ databases">
        <title>Draft genome sequence of Haematococcus lacustris strain NIES-144.</title>
        <authorList>
            <person name="Morimoto D."/>
            <person name="Nakagawa S."/>
            <person name="Yoshida T."/>
            <person name="Sawayama S."/>
        </authorList>
    </citation>
    <scope>NUCLEOTIDE SEQUENCE [LARGE SCALE GENOMIC DNA]</scope>
    <source>
        <strain evidence="3 4">NIES-144</strain>
    </source>
</reference>
<proteinExistence type="predicted"/>
<dbReference type="Gene3D" id="2.130.10.10">
    <property type="entry name" value="YVTN repeat-like/Quinoprotein amine dehydrogenase"/>
    <property type="match status" value="1"/>
</dbReference>
<dbReference type="InterPro" id="IPR051570">
    <property type="entry name" value="TBC1_cilium_biogenesis"/>
</dbReference>
<organism evidence="3 4">
    <name type="scientific">Haematococcus lacustris</name>
    <name type="common">Green alga</name>
    <name type="synonym">Haematococcus pluvialis</name>
    <dbReference type="NCBI Taxonomy" id="44745"/>
    <lineage>
        <taxon>Eukaryota</taxon>
        <taxon>Viridiplantae</taxon>
        <taxon>Chlorophyta</taxon>
        <taxon>core chlorophytes</taxon>
        <taxon>Chlorophyceae</taxon>
        <taxon>CS clade</taxon>
        <taxon>Chlamydomonadales</taxon>
        <taxon>Haematococcaceae</taxon>
        <taxon>Haematococcus</taxon>
    </lineage>
</organism>
<dbReference type="GO" id="GO:0036064">
    <property type="term" value="C:ciliary basal body"/>
    <property type="evidence" value="ECO:0007669"/>
    <property type="project" value="TreeGrafter"/>
</dbReference>
<keyword evidence="2" id="KW-0677">Repeat</keyword>
<dbReference type="SUPFAM" id="SSF50978">
    <property type="entry name" value="WD40 repeat-like"/>
    <property type="match status" value="1"/>
</dbReference>
<dbReference type="PANTHER" id="PTHR19853">
    <property type="entry name" value="WD REPEAT CONTAINING PROTEIN 3 WDR3"/>
    <property type="match status" value="1"/>
</dbReference>
<gene>
    <name evidence="3" type="ORF">HaLaN_05827</name>
</gene>
<accession>A0A699YKB4</accession>
<comment type="caution">
    <text evidence="3">The sequence shown here is derived from an EMBL/GenBank/DDBJ whole genome shotgun (WGS) entry which is preliminary data.</text>
</comment>
<name>A0A699YKB4_HAELA</name>
<evidence type="ECO:0000313" key="3">
    <source>
        <dbReference type="EMBL" id="GFH10503.1"/>
    </source>
</evidence>
<keyword evidence="4" id="KW-1185">Reference proteome</keyword>
<evidence type="ECO:0000313" key="4">
    <source>
        <dbReference type="Proteomes" id="UP000485058"/>
    </source>
</evidence>
<dbReference type="GO" id="GO:0060271">
    <property type="term" value="P:cilium assembly"/>
    <property type="evidence" value="ECO:0007669"/>
    <property type="project" value="TreeGrafter"/>
</dbReference>
<dbReference type="InterPro" id="IPR036322">
    <property type="entry name" value="WD40_repeat_dom_sf"/>
</dbReference>
<dbReference type="Proteomes" id="UP000485058">
    <property type="component" value="Unassembled WGS sequence"/>
</dbReference>
<keyword evidence="1" id="KW-0853">WD repeat</keyword>
<protein>
    <submittedName>
        <fullName evidence="3">WD_REPEATS_REGION domain-containing protein</fullName>
    </submittedName>
</protein>
<sequence length="113" mass="12504">MAVRACTHELLTTAVDGAVIWDIKKLCRRRALGNGPFGLVQAQFTPDEQCIVALFKDGSFFVWHAVTSHLCRHFKLLGSSQLSLLQHTFAISPDSQLLLAAGLHLPFLLLYSL</sequence>
<evidence type="ECO:0000256" key="1">
    <source>
        <dbReference type="ARBA" id="ARBA00022574"/>
    </source>
</evidence>
<evidence type="ECO:0000256" key="2">
    <source>
        <dbReference type="ARBA" id="ARBA00022737"/>
    </source>
</evidence>
<dbReference type="EMBL" id="BLLF01000321">
    <property type="protein sequence ID" value="GFH10503.1"/>
    <property type="molecule type" value="Genomic_DNA"/>
</dbReference>
<dbReference type="AlphaFoldDB" id="A0A699YKB4"/>
<dbReference type="PANTHER" id="PTHR19853:SF1">
    <property type="entry name" value="TBC1 DOMAIN FAMILY MEMBER 31"/>
    <property type="match status" value="1"/>
</dbReference>
<feature type="non-terminal residue" evidence="3">
    <location>
        <position position="113"/>
    </location>
</feature>
<dbReference type="InterPro" id="IPR015943">
    <property type="entry name" value="WD40/YVTN_repeat-like_dom_sf"/>
</dbReference>